<dbReference type="AlphaFoldDB" id="A0A927YN57"/>
<dbReference type="EMBL" id="SVER01000018">
    <property type="protein sequence ID" value="MBE5919802.1"/>
    <property type="molecule type" value="Genomic_DNA"/>
</dbReference>
<reference evidence="3" key="1">
    <citation type="submission" date="2019-04" db="EMBL/GenBank/DDBJ databases">
        <title>Evolution of Biomass-Degrading Anaerobic Consortia Revealed by Metagenomics.</title>
        <authorList>
            <person name="Peng X."/>
        </authorList>
    </citation>
    <scope>NUCLEOTIDE SEQUENCE</scope>
    <source>
        <strain evidence="3">SIG311</strain>
    </source>
</reference>
<evidence type="ECO:0008006" key="5">
    <source>
        <dbReference type="Google" id="ProtNLM"/>
    </source>
</evidence>
<gene>
    <name evidence="3" type="ORF">E7272_08140</name>
</gene>
<name>A0A927YN57_9FIRM</name>
<sequence length="1178" mass="137921">MRKRIYRISEDKFDDVKPNIEFEHEQIVESCFVSDVFKGDIYFKSTNDVKIRGVIYCDNPYVQIDEPLFDKANVHITYKVEDYNFKVGEILTGEFVIVAVGMEKHIPFTISYVKRPLVSSEGEITSLEDYVELAQNHFTEAVSIFYSDRFAEFIKTLDKRTRLLYRGFKAAPIAACNVDEFLVACNLKPKMTFDLKEREDRYYEVDENIRGEIEIVRSTWGFIDVAVSCDADFVSIEKEHITSDFFLGSIFNMSYYIHKDKMHEGINLAKICFDYRDIHKEIIILASTHKEGAVLESESHDKDMKILEACRLYEEFRLRRITTPMWCQESLAIVEELSDEKNNEDNFLLLTKAFLYVTNNQKQEALWIIQDLKRSIEDKSSCEWAFLLYICTLIEREEDYVDRLTENIETIFREHPDDVRIFWFLLFLRKEYIKNSTAKLRDIAAWVNSGVDSPLLYIEAYYIFVQDPYLISGLDEFTIKILNWARKRGALSKDIAIQMVHILENERSFNPKVLPIIDSCYEIYPDLQLLLAIVTYILKANYVEPKFLKWFKLAIEANLHVSGIFEAYMDAMPTYSVDKFPQLLTMFFKYNNDLSYEKKALLYANIILHRQEDNKTYEHYEEAIEKFALEQLRLGRLDENLAVCYQRLMELGIFDSEVARLVSELAFKKKIAVINPSVRRVFLYQDEFKAPNISNVSDHKAYINYVGSKGVIFLEDNNGYLFVDDEAYLTEDIIDATGYLDNLKSLTPLNMAYVLMDFEKGFDFSKPNKSTVDAVKLLLESKQISNDYTGHLYPKIIELFRFNEEEAYIENFFMNEADLKGLSAEVIADVLEVFVSRSKYDEAYYMLKHTNGTKIKPEVLSKLCRYFINEKPDEPEDFLILLCSKLVNKGLIHGDVIHYLIKYFVGPTDTMLRIYDNGLERGEDIVEFAERILTQVLYRDFLCDGIMDVFETYINRKNNKMIVEAFLTYQAHSYLSLGVTIPEEIFAHIFNRFKKGLNVNESMRIALLKYLCESKDLDEDELNMLDMLLGDAILKNQYFGFYVRCNEKLKIKYHLYDKHFIEINTDKRKSVVITYSINGATPREDDMIEMYDGLYVKQFILFYGDELRYEIYCDELSDEPLKSETIVMSEEPDVKNGRFAIMNNISRYNMYGETGELATALKTYQGLDVVTKDLFTII</sequence>
<evidence type="ECO:0000259" key="2">
    <source>
        <dbReference type="Pfam" id="PF18984"/>
    </source>
</evidence>
<dbReference type="InterPro" id="IPR043775">
    <property type="entry name" value="DUF5717_N"/>
</dbReference>
<proteinExistence type="predicted"/>
<evidence type="ECO:0000313" key="3">
    <source>
        <dbReference type="EMBL" id="MBE5919802.1"/>
    </source>
</evidence>
<dbReference type="Pfam" id="PF18984">
    <property type="entry name" value="DUF5717_N"/>
    <property type="match status" value="1"/>
</dbReference>
<dbReference type="InterPro" id="IPR043774">
    <property type="entry name" value="DUF5717_C"/>
</dbReference>
<feature type="domain" description="DUF5717" evidence="1">
    <location>
        <begin position="876"/>
        <end position="1175"/>
    </location>
</feature>
<comment type="caution">
    <text evidence="3">The sequence shown here is derived from an EMBL/GenBank/DDBJ whole genome shotgun (WGS) entry which is preliminary data.</text>
</comment>
<accession>A0A927YN57</accession>
<feature type="domain" description="DUF5717" evidence="2">
    <location>
        <begin position="1"/>
        <end position="871"/>
    </location>
</feature>
<organism evidence="3 4">
    <name type="scientific">Pseudobutyrivibrio ruminis</name>
    <dbReference type="NCBI Taxonomy" id="46206"/>
    <lineage>
        <taxon>Bacteria</taxon>
        <taxon>Bacillati</taxon>
        <taxon>Bacillota</taxon>
        <taxon>Clostridia</taxon>
        <taxon>Lachnospirales</taxon>
        <taxon>Lachnospiraceae</taxon>
        <taxon>Pseudobutyrivibrio</taxon>
    </lineage>
</organism>
<evidence type="ECO:0000259" key="1">
    <source>
        <dbReference type="Pfam" id="PF18983"/>
    </source>
</evidence>
<evidence type="ECO:0000313" key="4">
    <source>
        <dbReference type="Proteomes" id="UP000766246"/>
    </source>
</evidence>
<dbReference type="Pfam" id="PF18983">
    <property type="entry name" value="DUF5717"/>
    <property type="match status" value="1"/>
</dbReference>
<dbReference type="Proteomes" id="UP000766246">
    <property type="component" value="Unassembled WGS sequence"/>
</dbReference>
<protein>
    <recommendedName>
        <fullName evidence="5">DUF5717 domain-containing protein</fullName>
    </recommendedName>
</protein>